<dbReference type="EMBL" id="WHNY01000080">
    <property type="protein sequence ID" value="NOU68810.1"/>
    <property type="molecule type" value="Genomic_DNA"/>
</dbReference>
<evidence type="ECO:0000313" key="2">
    <source>
        <dbReference type="Proteomes" id="UP000653578"/>
    </source>
</evidence>
<protein>
    <submittedName>
        <fullName evidence="1">Uncharacterized protein</fullName>
    </submittedName>
</protein>
<dbReference type="Proteomes" id="UP000653578">
    <property type="component" value="Unassembled WGS sequence"/>
</dbReference>
<sequence>MYYLLDALESKEVELNKIRDEFNVSFKFMMVIKVGNNEKPAMY</sequence>
<organism evidence="1 2">
    <name type="scientific">Paenibacillus plantarum</name>
    <dbReference type="NCBI Taxonomy" id="2654975"/>
    <lineage>
        <taxon>Bacteria</taxon>
        <taxon>Bacillati</taxon>
        <taxon>Bacillota</taxon>
        <taxon>Bacilli</taxon>
        <taxon>Bacillales</taxon>
        <taxon>Paenibacillaceae</taxon>
        <taxon>Paenibacillus</taxon>
    </lineage>
</organism>
<keyword evidence="2" id="KW-1185">Reference proteome</keyword>
<reference evidence="1 2" key="1">
    <citation type="submission" date="2019-10" db="EMBL/GenBank/DDBJ databases">
        <title>Description of Paenibacillus humi sp. nov.</title>
        <authorList>
            <person name="Carlier A."/>
            <person name="Qi S."/>
        </authorList>
    </citation>
    <scope>NUCLEOTIDE SEQUENCE [LARGE SCALE GENOMIC DNA]</scope>
    <source>
        <strain evidence="1 2">LMG 31461</strain>
    </source>
</reference>
<accession>A0ABX1XLT5</accession>
<proteinExistence type="predicted"/>
<name>A0ABX1XLT5_9BACL</name>
<evidence type="ECO:0000313" key="1">
    <source>
        <dbReference type="EMBL" id="NOU68810.1"/>
    </source>
</evidence>
<comment type="caution">
    <text evidence="1">The sequence shown here is derived from an EMBL/GenBank/DDBJ whole genome shotgun (WGS) entry which is preliminary data.</text>
</comment>
<gene>
    <name evidence="1" type="ORF">GC096_32835</name>
</gene>